<dbReference type="Pfam" id="PF26517">
    <property type="entry name" value="DDRD"/>
    <property type="match status" value="1"/>
</dbReference>
<reference evidence="2 3" key="1">
    <citation type="submission" date="2022-12" db="EMBL/GenBank/DDBJ databases">
        <title>Genome Sequence of Deinococcus aquaticus Type Strain PB314.</title>
        <authorList>
            <person name="Albert C."/>
            <person name="Hill J."/>
            <person name="Boren L."/>
            <person name="Scholz-Ng S."/>
            <person name="Fatema N."/>
            <person name="Grosso R."/>
            <person name="Soboslay E."/>
            <person name="Tuohy J."/>
        </authorList>
    </citation>
    <scope>NUCLEOTIDE SEQUENCE [LARGE SCALE GENOMIC DNA]</scope>
    <source>
        <strain evidence="2 3">PB-314</strain>
    </source>
</reference>
<proteinExistence type="predicted"/>
<dbReference type="EMBL" id="CP115165">
    <property type="protein sequence ID" value="WDA59679.1"/>
    <property type="molecule type" value="Genomic_DNA"/>
</dbReference>
<dbReference type="Proteomes" id="UP001217044">
    <property type="component" value="Chromosome"/>
</dbReference>
<organism evidence="2 3">
    <name type="scientific">Deinococcus aquaticus</name>
    <dbReference type="NCBI Taxonomy" id="328692"/>
    <lineage>
        <taxon>Bacteria</taxon>
        <taxon>Thermotogati</taxon>
        <taxon>Deinococcota</taxon>
        <taxon>Deinococci</taxon>
        <taxon>Deinococcales</taxon>
        <taxon>Deinococcaceae</taxon>
        <taxon>Deinococcus</taxon>
    </lineage>
</organism>
<dbReference type="RefSeq" id="WP_273990271.1">
    <property type="nucleotide sequence ID" value="NZ_BAABQT010000017.1"/>
</dbReference>
<evidence type="ECO:0000256" key="1">
    <source>
        <dbReference type="SAM" id="MobiDB-lite"/>
    </source>
</evidence>
<feature type="compositionally biased region" description="Basic and acidic residues" evidence="1">
    <location>
        <begin position="158"/>
        <end position="170"/>
    </location>
</feature>
<dbReference type="InterPro" id="IPR058793">
    <property type="entry name" value="DDRD"/>
</dbReference>
<sequence>MDTLKKAGAMLAHLDLFHHMLDLRGLLQLAAHMEERGDRVTLISPQTITLIGADMHSDPTVTTSKHATIEAPTAYRVLHALKGHDAPEYAVTREELGALNARAVADLEASDALRAFETTLTRIAAAPGTPAAAPTPSPAAGSATSPAAASAAQATPGDTERPSRGRRTPDADPAPGARPTSDQPAA</sequence>
<feature type="region of interest" description="Disordered" evidence="1">
    <location>
        <begin position="127"/>
        <end position="186"/>
    </location>
</feature>
<name>A0ABY7V508_9DEIO</name>
<feature type="compositionally biased region" description="Low complexity" evidence="1">
    <location>
        <begin position="127"/>
        <end position="157"/>
    </location>
</feature>
<evidence type="ECO:0000313" key="3">
    <source>
        <dbReference type="Proteomes" id="UP001217044"/>
    </source>
</evidence>
<protein>
    <submittedName>
        <fullName evidence="2">Multidrug DMT transporter</fullName>
    </submittedName>
</protein>
<evidence type="ECO:0000313" key="2">
    <source>
        <dbReference type="EMBL" id="WDA59679.1"/>
    </source>
</evidence>
<gene>
    <name evidence="2" type="ORF">M8445_05565</name>
</gene>
<keyword evidence="3" id="KW-1185">Reference proteome</keyword>
<accession>A0ABY7V508</accession>